<dbReference type="EMBL" id="GIFC01001243">
    <property type="protein sequence ID" value="MXU83326.1"/>
    <property type="molecule type" value="Transcribed_RNA"/>
</dbReference>
<accession>A0A6B0U520</accession>
<proteinExistence type="predicted"/>
<protein>
    <submittedName>
        <fullName evidence="2">Putative secreted protein</fullName>
    </submittedName>
</protein>
<feature type="chain" id="PRO_5025560170" evidence="1">
    <location>
        <begin position="23"/>
        <end position="74"/>
    </location>
</feature>
<evidence type="ECO:0000256" key="1">
    <source>
        <dbReference type="SAM" id="SignalP"/>
    </source>
</evidence>
<dbReference type="AlphaFoldDB" id="A0A6B0U520"/>
<reference evidence="2" key="1">
    <citation type="submission" date="2019-12" db="EMBL/GenBank/DDBJ databases">
        <title>An insight into the sialome of adult female Ixodes ricinus ticks feeding for 6 days.</title>
        <authorList>
            <person name="Perner J."/>
            <person name="Ribeiro J.M.C."/>
        </authorList>
    </citation>
    <scope>NUCLEOTIDE SEQUENCE</scope>
    <source>
        <strain evidence="2">Semi-engorged</strain>
        <tissue evidence="2">Salivary glands</tissue>
    </source>
</reference>
<keyword evidence="1" id="KW-0732">Signal</keyword>
<feature type="signal peptide" evidence="1">
    <location>
        <begin position="1"/>
        <end position="22"/>
    </location>
</feature>
<organism evidence="2">
    <name type="scientific">Ixodes ricinus</name>
    <name type="common">Common tick</name>
    <name type="synonym">Acarus ricinus</name>
    <dbReference type="NCBI Taxonomy" id="34613"/>
    <lineage>
        <taxon>Eukaryota</taxon>
        <taxon>Metazoa</taxon>
        <taxon>Ecdysozoa</taxon>
        <taxon>Arthropoda</taxon>
        <taxon>Chelicerata</taxon>
        <taxon>Arachnida</taxon>
        <taxon>Acari</taxon>
        <taxon>Parasitiformes</taxon>
        <taxon>Ixodida</taxon>
        <taxon>Ixodoidea</taxon>
        <taxon>Ixodidae</taxon>
        <taxon>Ixodinae</taxon>
        <taxon>Ixodes</taxon>
    </lineage>
</organism>
<evidence type="ECO:0000313" key="2">
    <source>
        <dbReference type="EMBL" id="MXU83326.1"/>
    </source>
</evidence>
<name>A0A6B0U520_IXORI</name>
<sequence>MLAWIFCTTSSFLFFPFRSSTTYSVVSKVNDLLCKCTIMHIHKAIKSHLAAPEVSLKLATHTGIVLEGLVFLFS</sequence>